<keyword evidence="9" id="KW-1185">Reference proteome</keyword>
<dbReference type="Pfam" id="PF02837">
    <property type="entry name" value="Glyco_hydro_2_N"/>
    <property type="match status" value="1"/>
</dbReference>
<evidence type="ECO:0000256" key="3">
    <source>
        <dbReference type="ARBA" id="ARBA00023295"/>
    </source>
</evidence>
<evidence type="ECO:0000259" key="6">
    <source>
        <dbReference type="Pfam" id="PF02836"/>
    </source>
</evidence>
<dbReference type="OrthoDB" id="9801077at2"/>
<sequence>MQKINLNYHWQYKRDFNEKYLDKAYNDGGFQLVDIPHANLLLDYNNFDEKEYQFVSCYRKAVEVPGQVSGKSLILKFEGISSYAQLYINGRFVSEHSGGYTPFETDISDKVVFGQENLFAVVCDSTEREEIPPFGKVMDYLAYGGIYREVWLEARDKKHIRDIFVKTPEVLSAAKTLDIDIELSQPCRGMTLELRLLDHKSRLVSKFIHAAGDSAKTCIRHRLSDILLWELENPVLYTLEVLLKEGGEVVDSSLAKVGFRHAEFKADGFYLNGKKIKLVGLNRHQSYPYAGYAMPESAQKKDADLLKFELGVNMVRTSHYPQSRHFLDRCDEIGLLVFEEIPGWQHIGNEKWKELSYGNVRSMILRDRNHPSIVLWGVRINESADCNEFYMNTNRIAHELDNTRQTGGVRNFKDSLLLEDVYTYNDFLHNGSNAALELPSRVTKSNAPYLVTEHNGHMFPTKRFDNEARRLEHALRHMRVLDAMLGSDRISGAIGWCMFDYNTHKDFGSGDRICYHGVSDMFRIPKLAWAVYSSQQDRTPVLELSSSMDIGEHSGGNMGTVYAFTNCDCIKLYKDNEFIKTFYPDRRQFPNLKHPPVKIDDFIGDLLAKYENIPGKDSLRMKNVLQAASKYGMNLPLGSKLAMARLMLKYKLSMDDGIRLFGTYVSNWGGKRINFRFEGYKDGKLVKSVVKSTLESARLEVLPDTFVLKEADTYDAARIVLKALDQNGNLLNYASDAVNIKTEGPVEVIGPKTIALIGGARALWIRTMGRSGKGVVRFISEKFGTHELVFEVIKKKPD</sequence>
<dbReference type="SUPFAM" id="SSF51445">
    <property type="entry name" value="(Trans)glycosidases"/>
    <property type="match status" value="1"/>
</dbReference>
<comment type="caution">
    <text evidence="8">The sequence shown here is derived from an EMBL/GenBank/DDBJ whole genome shotgun (WGS) entry which is preliminary data.</text>
</comment>
<evidence type="ECO:0000259" key="5">
    <source>
        <dbReference type="Pfam" id="PF00703"/>
    </source>
</evidence>
<dbReference type="SUPFAM" id="SSF49785">
    <property type="entry name" value="Galactose-binding domain-like"/>
    <property type="match status" value="1"/>
</dbReference>
<feature type="domain" description="Glycoside hydrolase family 2 immunoglobulin-like beta-sandwich" evidence="5">
    <location>
        <begin position="159"/>
        <end position="260"/>
    </location>
</feature>
<dbReference type="EMBL" id="MZGX01000009">
    <property type="protein sequence ID" value="OPX44362.1"/>
    <property type="molecule type" value="Genomic_DNA"/>
</dbReference>
<dbReference type="Gene3D" id="2.60.40.10">
    <property type="entry name" value="Immunoglobulins"/>
    <property type="match status" value="2"/>
</dbReference>
<reference evidence="8 9" key="1">
    <citation type="submission" date="2017-03" db="EMBL/GenBank/DDBJ databases">
        <title>Genome sequence of Clostridium hungatei DSM 14427.</title>
        <authorList>
            <person name="Poehlein A."/>
            <person name="Daniel R."/>
        </authorList>
    </citation>
    <scope>NUCLEOTIDE SEQUENCE [LARGE SCALE GENOMIC DNA]</scope>
    <source>
        <strain evidence="8 9">DSM 14427</strain>
    </source>
</reference>
<dbReference type="GO" id="GO:0005975">
    <property type="term" value="P:carbohydrate metabolic process"/>
    <property type="evidence" value="ECO:0007669"/>
    <property type="project" value="InterPro"/>
</dbReference>
<dbReference type="EC" id="3.2.1.23" evidence="8"/>
<evidence type="ECO:0000256" key="2">
    <source>
        <dbReference type="ARBA" id="ARBA00022801"/>
    </source>
</evidence>
<protein>
    <submittedName>
        <fullName evidence="8">Beta-galactosidase</fullName>
        <ecNumber evidence="8">3.2.1.23</ecNumber>
    </submittedName>
</protein>
<dbReference type="PANTHER" id="PTHR42732:SF1">
    <property type="entry name" value="BETA-MANNOSIDASE"/>
    <property type="match status" value="1"/>
</dbReference>
<feature type="domain" description="Glycoside hydrolase family 2 catalytic" evidence="6">
    <location>
        <begin position="265"/>
        <end position="459"/>
    </location>
</feature>
<dbReference type="InterPro" id="IPR006101">
    <property type="entry name" value="Glyco_hydro_2"/>
</dbReference>
<dbReference type="PROSITE" id="PS00608">
    <property type="entry name" value="GLYCOSYL_HYDROL_F2_2"/>
    <property type="match status" value="1"/>
</dbReference>
<organism evidence="8 9">
    <name type="scientific">Ruminiclostridium hungatei</name>
    <name type="common">Clostridium hungatei</name>
    <dbReference type="NCBI Taxonomy" id="48256"/>
    <lineage>
        <taxon>Bacteria</taxon>
        <taxon>Bacillati</taxon>
        <taxon>Bacillota</taxon>
        <taxon>Clostridia</taxon>
        <taxon>Eubacteriales</taxon>
        <taxon>Oscillospiraceae</taxon>
        <taxon>Ruminiclostridium</taxon>
    </lineage>
</organism>
<dbReference type="STRING" id="48256.CLHUN_16610"/>
<evidence type="ECO:0000313" key="9">
    <source>
        <dbReference type="Proteomes" id="UP000191554"/>
    </source>
</evidence>
<dbReference type="PROSITE" id="PS00719">
    <property type="entry name" value="GLYCOSYL_HYDROL_F2_1"/>
    <property type="match status" value="1"/>
</dbReference>
<dbReference type="Pfam" id="PF00703">
    <property type="entry name" value="Glyco_hydro_2"/>
    <property type="match status" value="1"/>
</dbReference>
<dbReference type="SUPFAM" id="SSF49303">
    <property type="entry name" value="beta-Galactosidase/glucuronidase domain"/>
    <property type="match status" value="1"/>
</dbReference>
<dbReference type="Proteomes" id="UP000191554">
    <property type="component" value="Unassembled WGS sequence"/>
</dbReference>
<dbReference type="InterPro" id="IPR008979">
    <property type="entry name" value="Galactose-bd-like_sf"/>
</dbReference>
<feature type="domain" description="Glycosyl hydrolases family 2 sugar binding" evidence="7">
    <location>
        <begin position="48"/>
        <end position="152"/>
    </location>
</feature>
<dbReference type="PANTHER" id="PTHR42732">
    <property type="entry name" value="BETA-GALACTOSIDASE"/>
    <property type="match status" value="1"/>
</dbReference>
<evidence type="ECO:0000256" key="1">
    <source>
        <dbReference type="ARBA" id="ARBA00007401"/>
    </source>
</evidence>
<dbReference type="InterPro" id="IPR006103">
    <property type="entry name" value="Glyco_hydro_2_cat"/>
</dbReference>
<dbReference type="InterPro" id="IPR023232">
    <property type="entry name" value="Glyco_hydro_2_AS"/>
</dbReference>
<dbReference type="GO" id="GO:0004565">
    <property type="term" value="F:beta-galactosidase activity"/>
    <property type="evidence" value="ECO:0007669"/>
    <property type="project" value="UniProtKB-EC"/>
</dbReference>
<dbReference type="InterPro" id="IPR006102">
    <property type="entry name" value="Ig-like_GH2"/>
</dbReference>
<accession>A0A1V4SKE3</accession>
<proteinExistence type="inferred from homology"/>
<dbReference type="Pfam" id="PF02836">
    <property type="entry name" value="Glyco_hydro_2_C"/>
    <property type="match status" value="1"/>
</dbReference>
<keyword evidence="3 4" id="KW-0326">Glycosidase</keyword>
<gene>
    <name evidence="8" type="primary">lacZ</name>
    <name evidence="8" type="ORF">CLHUN_16610</name>
</gene>
<evidence type="ECO:0000259" key="7">
    <source>
        <dbReference type="Pfam" id="PF02837"/>
    </source>
</evidence>
<dbReference type="InterPro" id="IPR013783">
    <property type="entry name" value="Ig-like_fold"/>
</dbReference>
<dbReference type="Gene3D" id="2.60.120.260">
    <property type="entry name" value="Galactose-binding domain-like"/>
    <property type="match status" value="1"/>
</dbReference>
<name>A0A1V4SKE3_RUMHU</name>
<comment type="similarity">
    <text evidence="1 4">Belongs to the glycosyl hydrolase 2 family.</text>
</comment>
<keyword evidence="2 4" id="KW-0378">Hydrolase</keyword>
<dbReference type="InterPro" id="IPR017853">
    <property type="entry name" value="GH"/>
</dbReference>
<dbReference type="Gene3D" id="3.20.20.80">
    <property type="entry name" value="Glycosidases"/>
    <property type="match status" value="1"/>
</dbReference>
<dbReference type="PRINTS" id="PR00132">
    <property type="entry name" value="GLHYDRLASE2"/>
</dbReference>
<dbReference type="InterPro" id="IPR006104">
    <property type="entry name" value="Glyco_hydro_2_N"/>
</dbReference>
<dbReference type="AlphaFoldDB" id="A0A1V4SKE3"/>
<dbReference type="InterPro" id="IPR023230">
    <property type="entry name" value="Glyco_hydro_2_CS"/>
</dbReference>
<dbReference type="InterPro" id="IPR051913">
    <property type="entry name" value="GH2_Domain-Containing"/>
</dbReference>
<dbReference type="InterPro" id="IPR036156">
    <property type="entry name" value="Beta-gal/glucu_dom_sf"/>
</dbReference>
<evidence type="ECO:0000256" key="4">
    <source>
        <dbReference type="RuleBase" id="RU361154"/>
    </source>
</evidence>
<evidence type="ECO:0000313" key="8">
    <source>
        <dbReference type="EMBL" id="OPX44362.1"/>
    </source>
</evidence>
<dbReference type="RefSeq" id="WP_080064109.1">
    <property type="nucleotide sequence ID" value="NZ_MZGX01000009.1"/>
</dbReference>